<dbReference type="Proteomes" id="UP000262825">
    <property type="component" value="Unassembled WGS sequence"/>
</dbReference>
<evidence type="ECO:0000256" key="1">
    <source>
        <dbReference type="ARBA" id="ARBA00008467"/>
    </source>
</evidence>
<dbReference type="GO" id="GO:0004315">
    <property type="term" value="F:3-oxoacyl-[acyl-carrier-protein] synthase activity"/>
    <property type="evidence" value="ECO:0007669"/>
    <property type="project" value="UniProtKB-EC"/>
</dbReference>
<dbReference type="AlphaFoldDB" id="A0A376BBP3"/>
<dbReference type="Gene3D" id="3.40.47.10">
    <property type="match status" value="1"/>
</dbReference>
<feature type="domain" description="Ketosynthase family 3 (KS3)" evidence="6">
    <location>
        <begin position="3"/>
        <end position="463"/>
    </location>
</feature>
<sequence length="465" mass="50342">MSQRRVVVTGLGALTPLGKNVSESWTNLVNSRSGLTPITKLPDFNENYDIPHQFPSSLSVGCIPSFYGHESNNDAYPENLFTSQDMRRMNKFSKYAIISTYEALKDAKLISQYREQQESNGKFKLNIANIDNFGCSIGSGIASISDTVDAVNTFNSKKKKKISPLLIPLILNNMAASHIAIKFGLRGPLTSTSTACATGGNSIGDAYHLIKLKKSDIMVCGAAEASIHPIALSGFYRAKSLSSTGISRPFDSSRDGFVLGEGAGILILEELEHALKRGCTKIYGEIVGYGMSSDAYHITAPDPTGNGALRAMQMATTNVNTNIDSKKPINWHVNCHSTSTKLGDFSEIQAITQLFRNTTQNKLINSGRIGCSSNKGSMGHLLGAAGAVEAIFTLKSLEQGIVPHTLNLNEVDPNIMEVCDNINNNANFKIELIKKKPMQIDLDYAISNSFGFGGVNASLCFKKYT</sequence>
<dbReference type="InterPro" id="IPR000794">
    <property type="entry name" value="Beta-ketoacyl_synthase"/>
</dbReference>
<evidence type="ECO:0000256" key="3">
    <source>
        <dbReference type="ARBA" id="ARBA00022679"/>
    </source>
</evidence>
<dbReference type="SUPFAM" id="SSF53901">
    <property type="entry name" value="Thiolase-like"/>
    <property type="match status" value="2"/>
</dbReference>
<dbReference type="InterPro" id="IPR018201">
    <property type="entry name" value="Ketoacyl_synth_AS"/>
</dbReference>
<dbReference type="Pfam" id="PF02801">
    <property type="entry name" value="Ketoacyl-synt_C"/>
    <property type="match status" value="1"/>
</dbReference>
<dbReference type="PANTHER" id="PTHR11712">
    <property type="entry name" value="POLYKETIDE SYNTHASE-RELATED"/>
    <property type="match status" value="1"/>
</dbReference>
<gene>
    <name evidence="7" type="ORF">SCODWIG_03809</name>
</gene>
<dbReference type="VEuPathDB" id="FungiDB:SCODWIG_03809"/>
<dbReference type="SMART" id="SM00825">
    <property type="entry name" value="PKS_KS"/>
    <property type="match status" value="1"/>
</dbReference>
<dbReference type="Pfam" id="PF00109">
    <property type="entry name" value="ketoacyl-synt"/>
    <property type="match status" value="1"/>
</dbReference>
<dbReference type="InterPro" id="IPR016039">
    <property type="entry name" value="Thiolase-like"/>
</dbReference>
<dbReference type="EMBL" id="UFAJ01001087">
    <property type="protein sequence ID" value="SSD62047.1"/>
    <property type="molecule type" value="Genomic_DNA"/>
</dbReference>
<comment type="catalytic activity">
    <reaction evidence="4">
        <text>a fatty acyl-[ACP] + malonyl-[ACP] + H(+) = a 3-oxoacyl-[ACP] + holo-[ACP] + CO2</text>
        <dbReference type="Rhea" id="RHEA:22836"/>
        <dbReference type="Rhea" id="RHEA-COMP:9623"/>
        <dbReference type="Rhea" id="RHEA-COMP:9685"/>
        <dbReference type="Rhea" id="RHEA-COMP:9916"/>
        <dbReference type="Rhea" id="RHEA-COMP:14125"/>
        <dbReference type="ChEBI" id="CHEBI:15378"/>
        <dbReference type="ChEBI" id="CHEBI:16526"/>
        <dbReference type="ChEBI" id="CHEBI:64479"/>
        <dbReference type="ChEBI" id="CHEBI:78449"/>
        <dbReference type="ChEBI" id="CHEBI:78776"/>
        <dbReference type="ChEBI" id="CHEBI:138651"/>
        <dbReference type="EC" id="2.3.1.41"/>
    </reaction>
</comment>
<keyword evidence="8" id="KW-1185">Reference proteome</keyword>
<organism evidence="7 8">
    <name type="scientific">Saccharomycodes ludwigii</name>
    <dbReference type="NCBI Taxonomy" id="36035"/>
    <lineage>
        <taxon>Eukaryota</taxon>
        <taxon>Fungi</taxon>
        <taxon>Dikarya</taxon>
        <taxon>Ascomycota</taxon>
        <taxon>Saccharomycotina</taxon>
        <taxon>Saccharomycetes</taxon>
        <taxon>Saccharomycodales</taxon>
        <taxon>Saccharomycodaceae</taxon>
        <taxon>Saccharomycodes</taxon>
    </lineage>
</organism>
<accession>A0A376BBP3</accession>
<dbReference type="EC" id="2.3.1.41" evidence="2"/>
<evidence type="ECO:0000259" key="6">
    <source>
        <dbReference type="PROSITE" id="PS52004"/>
    </source>
</evidence>
<dbReference type="NCBIfam" id="NF005589">
    <property type="entry name" value="PRK07314.1"/>
    <property type="match status" value="1"/>
</dbReference>
<dbReference type="GO" id="GO:0006633">
    <property type="term" value="P:fatty acid biosynthetic process"/>
    <property type="evidence" value="ECO:0007669"/>
    <property type="project" value="InterPro"/>
</dbReference>
<dbReference type="GO" id="GO:0005739">
    <property type="term" value="C:mitochondrion"/>
    <property type="evidence" value="ECO:0007669"/>
    <property type="project" value="TreeGrafter"/>
</dbReference>
<keyword evidence="3 5" id="KW-0808">Transferase</keyword>
<dbReference type="PROSITE" id="PS52004">
    <property type="entry name" value="KS3_2"/>
    <property type="match status" value="1"/>
</dbReference>
<protein>
    <recommendedName>
        <fullName evidence="2">beta-ketoacyl-[acyl-carrier-protein] synthase I</fullName>
        <ecNumber evidence="2">2.3.1.41</ecNumber>
    </recommendedName>
</protein>
<evidence type="ECO:0000313" key="7">
    <source>
        <dbReference type="EMBL" id="SSD62047.1"/>
    </source>
</evidence>
<evidence type="ECO:0000256" key="4">
    <source>
        <dbReference type="ARBA" id="ARBA00049541"/>
    </source>
</evidence>
<comment type="similarity">
    <text evidence="1 5">Belongs to the thiolase-like superfamily. Beta-ketoacyl-ACP synthases family.</text>
</comment>
<evidence type="ECO:0000256" key="5">
    <source>
        <dbReference type="RuleBase" id="RU003694"/>
    </source>
</evidence>
<dbReference type="InterPro" id="IPR020841">
    <property type="entry name" value="PKS_Beta-ketoAc_synthase_dom"/>
</dbReference>
<proteinExistence type="inferred from homology"/>
<name>A0A376BBP3_9ASCO</name>
<reference evidence="8" key="1">
    <citation type="submission" date="2018-06" db="EMBL/GenBank/DDBJ databases">
        <authorList>
            <person name="Guldener U."/>
        </authorList>
    </citation>
    <scope>NUCLEOTIDE SEQUENCE [LARGE SCALE GENOMIC DNA]</scope>
    <source>
        <strain evidence="8">UTAD17</strain>
    </source>
</reference>
<dbReference type="PROSITE" id="PS00606">
    <property type="entry name" value="KS3_1"/>
    <property type="match status" value="1"/>
</dbReference>
<dbReference type="CDD" id="cd00834">
    <property type="entry name" value="KAS_I_II"/>
    <property type="match status" value="1"/>
</dbReference>
<dbReference type="InterPro" id="IPR014030">
    <property type="entry name" value="Ketoacyl_synth_N"/>
</dbReference>
<evidence type="ECO:0000256" key="2">
    <source>
        <dbReference type="ARBA" id="ARBA00013191"/>
    </source>
</evidence>
<dbReference type="InterPro" id="IPR014031">
    <property type="entry name" value="Ketoacyl_synth_C"/>
</dbReference>
<dbReference type="PANTHER" id="PTHR11712:SF336">
    <property type="entry name" value="3-OXOACYL-[ACYL-CARRIER-PROTEIN] SYNTHASE, MITOCHONDRIAL"/>
    <property type="match status" value="1"/>
</dbReference>
<evidence type="ECO:0000313" key="8">
    <source>
        <dbReference type="Proteomes" id="UP000262825"/>
    </source>
</evidence>